<proteinExistence type="predicted"/>
<dbReference type="STRING" id="70667.A0A183TM73"/>
<dbReference type="PANTHER" id="PTHR47027:SF26">
    <property type="entry name" value="REVERSE TRANSCRIPTASE DOMAIN-CONTAINING PROTEIN"/>
    <property type="match status" value="1"/>
</dbReference>
<feature type="domain" description="Reverse transcriptase" evidence="1">
    <location>
        <begin position="25"/>
        <end position="131"/>
    </location>
</feature>
<dbReference type="Proteomes" id="UP000275846">
    <property type="component" value="Unassembled WGS sequence"/>
</dbReference>
<reference evidence="2 3" key="2">
    <citation type="submission" date="2018-11" db="EMBL/GenBank/DDBJ databases">
        <authorList>
            <consortium name="Pathogen Informatics"/>
        </authorList>
    </citation>
    <scope>NUCLEOTIDE SEQUENCE [LARGE SCALE GENOMIC DNA]</scope>
    <source>
        <strain evidence="2 3">NST_G2</strain>
    </source>
</reference>
<accession>A0A183TM73</accession>
<evidence type="ECO:0000313" key="4">
    <source>
        <dbReference type="WBParaSite" id="SSLN_0001823701-mRNA-1"/>
    </source>
</evidence>
<protein>
    <submittedName>
        <fullName evidence="4">Reverse transcriptase domain-containing protein</fullName>
    </submittedName>
</protein>
<reference evidence="4" key="1">
    <citation type="submission" date="2016-06" db="UniProtKB">
        <authorList>
            <consortium name="WormBaseParasite"/>
        </authorList>
    </citation>
    <scope>IDENTIFICATION</scope>
</reference>
<dbReference type="InterPro" id="IPR000477">
    <property type="entry name" value="RT_dom"/>
</dbReference>
<evidence type="ECO:0000313" key="3">
    <source>
        <dbReference type="Proteomes" id="UP000275846"/>
    </source>
</evidence>
<organism evidence="4">
    <name type="scientific">Schistocephalus solidus</name>
    <name type="common">Tapeworm</name>
    <dbReference type="NCBI Taxonomy" id="70667"/>
    <lineage>
        <taxon>Eukaryota</taxon>
        <taxon>Metazoa</taxon>
        <taxon>Spiralia</taxon>
        <taxon>Lophotrochozoa</taxon>
        <taxon>Platyhelminthes</taxon>
        <taxon>Cestoda</taxon>
        <taxon>Eucestoda</taxon>
        <taxon>Diphyllobothriidea</taxon>
        <taxon>Diphyllobothriidae</taxon>
        <taxon>Schistocephalus</taxon>
    </lineage>
</organism>
<dbReference type="EMBL" id="UYSU01042737">
    <property type="protein sequence ID" value="VDM03957.1"/>
    <property type="molecule type" value="Genomic_DNA"/>
</dbReference>
<dbReference type="Pfam" id="PF00078">
    <property type="entry name" value="RVT_1"/>
    <property type="match status" value="1"/>
</dbReference>
<sequence length="141" mass="16825">MWHEEQVSQDLKDATIVHFYKRKGNRQICNNHRSILSIKIARQIYARILLNRLNGQQEEGLLQESQCGFRRHRGLTDMIFAARQLQENSQEMPTYLYTTFVDRTKAFDMVNRDGLWKVMQKFGCPERFTHMVRQFHDGMMA</sequence>
<dbReference type="PANTHER" id="PTHR47027">
    <property type="entry name" value="REVERSE TRANSCRIPTASE DOMAIN-CONTAINING PROTEIN"/>
    <property type="match status" value="1"/>
</dbReference>
<dbReference type="AlphaFoldDB" id="A0A183TM73"/>
<dbReference type="WBParaSite" id="SSLN_0001823701-mRNA-1">
    <property type="protein sequence ID" value="SSLN_0001823701-mRNA-1"/>
    <property type="gene ID" value="SSLN_0001823701"/>
</dbReference>
<gene>
    <name evidence="2" type="ORF">SSLN_LOCUS17571</name>
</gene>
<keyword evidence="3" id="KW-1185">Reference proteome</keyword>
<name>A0A183TM73_SCHSO</name>
<evidence type="ECO:0000259" key="1">
    <source>
        <dbReference type="Pfam" id="PF00078"/>
    </source>
</evidence>
<dbReference type="OrthoDB" id="10070415at2759"/>
<evidence type="ECO:0000313" key="2">
    <source>
        <dbReference type="EMBL" id="VDM03957.1"/>
    </source>
</evidence>